<dbReference type="AlphaFoldDB" id="A0A8J8TEY9"/>
<organism evidence="2 3">
    <name type="scientific">Candidatus Methanomassiliicoccus intestinalis</name>
    <dbReference type="NCBI Taxonomy" id="1406512"/>
    <lineage>
        <taxon>Archaea</taxon>
        <taxon>Methanobacteriati</taxon>
        <taxon>Thermoplasmatota</taxon>
        <taxon>Thermoplasmata</taxon>
        <taxon>Methanomassiliicoccales</taxon>
        <taxon>Methanomassiliicoccaceae</taxon>
        <taxon>Methanomassiliicoccus</taxon>
    </lineage>
</organism>
<dbReference type="Pfam" id="PF01966">
    <property type="entry name" value="HD"/>
    <property type="match status" value="1"/>
</dbReference>
<dbReference type="PANTHER" id="PTHR38659:SF2">
    <property type="entry name" value="HDIG DOMAIN PROTEIN"/>
    <property type="match status" value="1"/>
</dbReference>
<name>A0A8J8TEY9_9ARCH</name>
<dbReference type="InterPro" id="IPR006674">
    <property type="entry name" value="HD_domain"/>
</dbReference>
<dbReference type="CDD" id="cd00077">
    <property type="entry name" value="HDc"/>
    <property type="match status" value="1"/>
</dbReference>
<feature type="domain" description="HD" evidence="1">
    <location>
        <begin position="24"/>
        <end position="131"/>
    </location>
</feature>
<protein>
    <recommendedName>
        <fullName evidence="1">HD domain-containing protein</fullName>
    </recommendedName>
</protein>
<dbReference type="EMBL" id="LVVT01000007">
    <property type="protein sequence ID" value="TQS83979.1"/>
    <property type="molecule type" value="Genomic_DNA"/>
</dbReference>
<evidence type="ECO:0000313" key="3">
    <source>
        <dbReference type="Proteomes" id="UP000752814"/>
    </source>
</evidence>
<accession>A0A8J8TEY9</accession>
<dbReference type="SUPFAM" id="SSF109604">
    <property type="entry name" value="HD-domain/PDEase-like"/>
    <property type="match status" value="1"/>
</dbReference>
<evidence type="ECO:0000313" key="2">
    <source>
        <dbReference type="EMBL" id="TQS83979.1"/>
    </source>
</evidence>
<reference evidence="2" key="1">
    <citation type="submission" date="2016-03" db="EMBL/GenBank/DDBJ databases">
        <authorList>
            <person name="Borrel G."/>
            <person name="Mccann A."/>
            <person name="O'Toole P.W."/>
        </authorList>
    </citation>
    <scope>NUCLEOTIDE SEQUENCE</scope>
    <source>
        <strain evidence="2">183</strain>
    </source>
</reference>
<dbReference type="NCBIfam" id="TIGR00277">
    <property type="entry name" value="HDIG"/>
    <property type="match status" value="1"/>
</dbReference>
<comment type="caution">
    <text evidence="2">The sequence shown here is derived from an EMBL/GenBank/DDBJ whole genome shotgun (WGS) entry which is preliminary data.</text>
</comment>
<gene>
    <name evidence="2" type="ORF">A3207_06550</name>
</gene>
<proteinExistence type="predicted"/>
<evidence type="ECO:0000259" key="1">
    <source>
        <dbReference type="PROSITE" id="PS51831"/>
    </source>
</evidence>
<dbReference type="InterPro" id="IPR003607">
    <property type="entry name" value="HD/PDEase_dom"/>
</dbReference>
<dbReference type="Gene3D" id="1.10.3210.10">
    <property type="entry name" value="Hypothetical protein af1432"/>
    <property type="match status" value="1"/>
</dbReference>
<dbReference type="Proteomes" id="UP000752814">
    <property type="component" value="Unassembled WGS sequence"/>
</dbReference>
<dbReference type="SMART" id="SM00471">
    <property type="entry name" value="HDc"/>
    <property type="match status" value="1"/>
</dbReference>
<dbReference type="InterPro" id="IPR006675">
    <property type="entry name" value="HDIG_dom"/>
</dbReference>
<dbReference type="RefSeq" id="WP_400194504.1">
    <property type="nucleotide sequence ID" value="NZ_CAYAYJ010000003.1"/>
</dbReference>
<sequence>MLSKIPSEEDCVQLLHSYKVPQNVIDHSYKVLSVALKIAGKCNADIPLITAGALLHDIGRSKTHGLFHASYGADLLSGQGIPEPIVAMVRKHTGAGFTSDEARELNLPDADYMPSTLEEKIVCHADNLVSGTNIVKSKDKINIELSKGHESTAGRIADMHKELSSLCGIDIDMLLEN</sequence>
<dbReference type="PROSITE" id="PS51831">
    <property type="entry name" value="HD"/>
    <property type="match status" value="1"/>
</dbReference>
<dbReference type="PANTHER" id="PTHR38659">
    <property type="entry name" value="METAL-DEPENDENT PHOSPHOHYDROLASE"/>
    <property type="match status" value="1"/>
</dbReference>